<evidence type="ECO:0000313" key="7">
    <source>
        <dbReference type="Proteomes" id="UP001165063"/>
    </source>
</evidence>
<dbReference type="Proteomes" id="UP001165063">
    <property type="component" value="Unassembled WGS sequence"/>
</dbReference>
<dbReference type="AlphaFoldDB" id="A0A9W6YTG5"/>
<dbReference type="Pfam" id="PF04062">
    <property type="entry name" value="P21-Arc"/>
    <property type="match status" value="1"/>
</dbReference>
<evidence type="ECO:0000256" key="4">
    <source>
        <dbReference type="ARBA" id="ARBA00023203"/>
    </source>
</evidence>
<evidence type="ECO:0000256" key="2">
    <source>
        <dbReference type="ARBA" id="ARBA00010856"/>
    </source>
</evidence>
<gene>
    <name evidence="6" type="ORF">Amon01_000070300</name>
</gene>
<evidence type="ECO:0000313" key="6">
    <source>
        <dbReference type="EMBL" id="GMG19749.1"/>
    </source>
</evidence>
<comment type="subcellular location">
    <subcellularLocation>
        <location evidence="1">Cytoplasm</location>
        <location evidence="1">Cytoskeleton</location>
    </subcellularLocation>
</comment>
<sequence length="69" mass="8016">MRITHREAIKSFTNLSLDGFPISDAIGFPLISMYLPAGDKNDVLLLRQYLVQFRQELLNRLIGRLYTVY</sequence>
<dbReference type="GO" id="GO:0034314">
    <property type="term" value="P:Arp2/3 complex-mediated actin nucleation"/>
    <property type="evidence" value="ECO:0007669"/>
    <property type="project" value="InterPro"/>
</dbReference>
<comment type="similarity">
    <text evidence="2">Belongs to the ARPC3 family.</text>
</comment>
<protein>
    <submittedName>
        <fullName evidence="6">Unnamed protein product</fullName>
    </submittedName>
</protein>
<dbReference type="InterPro" id="IPR036753">
    <property type="entry name" value="ARPC3_sf"/>
</dbReference>
<dbReference type="GO" id="GO:0005885">
    <property type="term" value="C:Arp2/3 protein complex"/>
    <property type="evidence" value="ECO:0007669"/>
    <property type="project" value="InterPro"/>
</dbReference>
<dbReference type="OrthoDB" id="200404at2759"/>
<dbReference type="GO" id="GO:0003779">
    <property type="term" value="F:actin binding"/>
    <property type="evidence" value="ECO:0007669"/>
    <property type="project" value="UniProtKB-KW"/>
</dbReference>
<keyword evidence="7" id="KW-1185">Reference proteome</keyword>
<dbReference type="Gene3D" id="1.10.1760.10">
    <property type="entry name" value="Actin-related protein 2/3 complex subunit 3"/>
    <property type="match status" value="1"/>
</dbReference>
<reference evidence="6" key="1">
    <citation type="submission" date="2023-04" db="EMBL/GenBank/DDBJ databases">
        <title>Ambrosiozyma monospora NBRC 1965.</title>
        <authorList>
            <person name="Ichikawa N."/>
            <person name="Sato H."/>
            <person name="Tonouchi N."/>
        </authorList>
    </citation>
    <scope>NUCLEOTIDE SEQUENCE</scope>
    <source>
        <strain evidence="6">NBRC 1965</strain>
    </source>
</reference>
<dbReference type="GO" id="GO:0030833">
    <property type="term" value="P:regulation of actin filament polymerization"/>
    <property type="evidence" value="ECO:0007669"/>
    <property type="project" value="InterPro"/>
</dbReference>
<comment type="caution">
    <text evidence="6">The sequence shown here is derived from an EMBL/GenBank/DDBJ whole genome shotgun (WGS) entry which is preliminary data.</text>
</comment>
<name>A0A9W6YTG5_AMBMO</name>
<dbReference type="SUPFAM" id="SSF69060">
    <property type="entry name" value="Arp2/3 complex 21 kDa subunit ARPC3"/>
    <property type="match status" value="1"/>
</dbReference>
<keyword evidence="5" id="KW-0206">Cytoskeleton</keyword>
<dbReference type="EMBL" id="BSXU01000196">
    <property type="protein sequence ID" value="GMG19749.1"/>
    <property type="molecule type" value="Genomic_DNA"/>
</dbReference>
<evidence type="ECO:0000256" key="5">
    <source>
        <dbReference type="ARBA" id="ARBA00023212"/>
    </source>
</evidence>
<evidence type="ECO:0000256" key="1">
    <source>
        <dbReference type="ARBA" id="ARBA00004245"/>
    </source>
</evidence>
<keyword evidence="3" id="KW-0963">Cytoplasm</keyword>
<keyword evidence="4" id="KW-0009">Actin-binding</keyword>
<dbReference type="InterPro" id="IPR007204">
    <property type="entry name" value="ARPC3"/>
</dbReference>
<organism evidence="6 7">
    <name type="scientific">Ambrosiozyma monospora</name>
    <name type="common">Yeast</name>
    <name type="synonym">Endomycopsis monosporus</name>
    <dbReference type="NCBI Taxonomy" id="43982"/>
    <lineage>
        <taxon>Eukaryota</taxon>
        <taxon>Fungi</taxon>
        <taxon>Dikarya</taxon>
        <taxon>Ascomycota</taxon>
        <taxon>Saccharomycotina</taxon>
        <taxon>Pichiomycetes</taxon>
        <taxon>Pichiales</taxon>
        <taxon>Pichiaceae</taxon>
        <taxon>Ambrosiozyma</taxon>
    </lineage>
</organism>
<accession>A0A9W6YTG5</accession>
<evidence type="ECO:0000256" key="3">
    <source>
        <dbReference type="ARBA" id="ARBA00022490"/>
    </source>
</evidence>
<proteinExistence type="inferred from homology"/>